<protein>
    <submittedName>
        <fullName evidence="3">Putative secreted protein</fullName>
    </submittedName>
</protein>
<dbReference type="AlphaFoldDB" id="V5H2V0"/>
<evidence type="ECO:0000256" key="1">
    <source>
        <dbReference type="SAM" id="SignalP"/>
    </source>
</evidence>
<dbReference type="SMART" id="SM00131">
    <property type="entry name" value="KU"/>
    <property type="match status" value="1"/>
</dbReference>
<accession>V5H2V0</accession>
<organism evidence="3">
    <name type="scientific">Ixodes ricinus</name>
    <name type="common">Common tick</name>
    <name type="synonym">Acarus ricinus</name>
    <dbReference type="NCBI Taxonomy" id="34613"/>
    <lineage>
        <taxon>Eukaryota</taxon>
        <taxon>Metazoa</taxon>
        <taxon>Ecdysozoa</taxon>
        <taxon>Arthropoda</taxon>
        <taxon>Chelicerata</taxon>
        <taxon>Arachnida</taxon>
        <taxon>Acari</taxon>
        <taxon>Parasitiformes</taxon>
        <taxon>Ixodida</taxon>
        <taxon>Ixodoidea</taxon>
        <taxon>Ixodidae</taxon>
        <taxon>Ixodinae</taxon>
        <taxon>Ixodes</taxon>
    </lineage>
</organism>
<dbReference type="InterPro" id="IPR036880">
    <property type="entry name" value="Kunitz_BPTI_sf"/>
</dbReference>
<dbReference type="GO" id="GO:0004867">
    <property type="term" value="F:serine-type endopeptidase inhibitor activity"/>
    <property type="evidence" value="ECO:0007669"/>
    <property type="project" value="InterPro"/>
</dbReference>
<dbReference type="InterPro" id="IPR002223">
    <property type="entry name" value="Kunitz_BPTI"/>
</dbReference>
<dbReference type="Gene3D" id="4.10.410.10">
    <property type="entry name" value="Pancreatic trypsin inhibitor Kunitz domain"/>
    <property type="match status" value="1"/>
</dbReference>
<evidence type="ECO:0000259" key="2">
    <source>
        <dbReference type="SMART" id="SM00131"/>
    </source>
</evidence>
<dbReference type="EMBL" id="GANP01015901">
    <property type="protein sequence ID" value="JAB68567.1"/>
    <property type="molecule type" value="mRNA"/>
</dbReference>
<evidence type="ECO:0000313" key="3">
    <source>
        <dbReference type="EMBL" id="JAB68567.1"/>
    </source>
</evidence>
<feature type="domain" description="BPTI/Kunitz inhibitor" evidence="2">
    <location>
        <begin position="24"/>
        <end position="77"/>
    </location>
</feature>
<reference evidence="3" key="1">
    <citation type="journal article" date="2015" name="Sci. Rep.">
        <title>Tissue- and time-dependent transcription in Ixodes ricinus salivary glands and midguts when blood feeding on the vertebrate host.</title>
        <authorList>
            <person name="Kotsyfakis M."/>
            <person name="Schwarz A."/>
            <person name="Erhart J."/>
            <person name="Ribeiro J.M."/>
        </authorList>
    </citation>
    <scope>NUCLEOTIDE SEQUENCE</scope>
    <source>
        <tissue evidence="3">Salivary gland and midgut</tissue>
    </source>
</reference>
<dbReference type="SUPFAM" id="SSF57362">
    <property type="entry name" value="BPTI-like"/>
    <property type="match status" value="1"/>
</dbReference>
<feature type="chain" id="PRO_5004734950" evidence="1">
    <location>
        <begin position="20"/>
        <end position="88"/>
    </location>
</feature>
<keyword evidence="1" id="KW-0732">Signal</keyword>
<sequence length="88" mass="9596">MKAVITVLCFLVAQSCVIAMLSEEECRRPFPTPMCADGSVKTIFSFCNATDRCESYTGCGSGTNIFDTYEDCVGQCPYGNHHATRGTH</sequence>
<dbReference type="PROSITE" id="PS51257">
    <property type="entry name" value="PROKAR_LIPOPROTEIN"/>
    <property type="match status" value="1"/>
</dbReference>
<proteinExistence type="evidence at transcript level"/>
<feature type="signal peptide" evidence="1">
    <location>
        <begin position="1"/>
        <end position="19"/>
    </location>
</feature>
<name>V5H2V0_IXORI</name>